<organism evidence="2 3">
    <name type="scientific">Mytilus edulis</name>
    <name type="common">Blue mussel</name>
    <dbReference type="NCBI Taxonomy" id="6550"/>
    <lineage>
        <taxon>Eukaryota</taxon>
        <taxon>Metazoa</taxon>
        <taxon>Spiralia</taxon>
        <taxon>Lophotrochozoa</taxon>
        <taxon>Mollusca</taxon>
        <taxon>Bivalvia</taxon>
        <taxon>Autobranchia</taxon>
        <taxon>Pteriomorphia</taxon>
        <taxon>Mytilida</taxon>
        <taxon>Mytiloidea</taxon>
        <taxon>Mytilidae</taxon>
        <taxon>Mytilinae</taxon>
        <taxon>Mytilus</taxon>
    </lineage>
</organism>
<reference evidence="2" key="1">
    <citation type="submission" date="2021-03" db="EMBL/GenBank/DDBJ databases">
        <authorList>
            <person name="Bekaert M."/>
        </authorList>
    </citation>
    <scope>NUCLEOTIDE SEQUENCE</scope>
</reference>
<dbReference type="AlphaFoldDB" id="A0A8S3Q2H0"/>
<dbReference type="OrthoDB" id="6110709at2759"/>
<sequence>MERNKDDEAAKTCGDHLEKKLLAEKIGRTNKPLIIKVKQSVKDRCVKIKSNDEQYTEIHHKKDVSSKINLNITDTANQKESVPPERWLTLNAAIHTYTNTEHNGASSLFVNIERTPKRDSVTFWRPVDKLTNEQLLDLCHGALNKTNSSISLNQFKNLNDVSMNISLSTSSGNNLSDQNKFESENEKTTPVQNESTASNYSETIEKKSDITFEQVQVIQEEKCRRKKLHLK</sequence>
<evidence type="ECO:0000313" key="2">
    <source>
        <dbReference type="EMBL" id="CAG2189412.1"/>
    </source>
</evidence>
<evidence type="ECO:0000256" key="1">
    <source>
        <dbReference type="SAM" id="MobiDB-lite"/>
    </source>
</evidence>
<protein>
    <submittedName>
        <fullName evidence="2">Uncharacterized protein</fullName>
    </submittedName>
</protein>
<keyword evidence="3" id="KW-1185">Reference proteome</keyword>
<dbReference type="EMBL" id="CAJPWZ010000293">
    <property type="protein sequence ID" value="CAG2189412.1"/>
    <property type="molecule type" value="Genomic_DNA"/>
</dbReference>
<gene>
    <name evidence="2" type="ORF">MEDL_4804</name>
</gene>
<name>A0A8S3Q2H0_MYTED</name>
<feature type="region of interest" description="Disordered" evidence="1">
    <location>
        <begin position="169"/>
        <end position="199"/>
    </location>
</feature>
<accession>A0A8S3Q2H0</accession>
<evidence type="ECO:0000313" key="3">
    <source>
        <dbReference type="Proteomes" id="UP000683360"/>
    </source>
</evidence>
<feature type="compositionally biased region" description="Polar residues" evidence="1">
    <location>
        <begin position="169"/>
        <end position="178"/>
    </location>
</feature>
<dbReference type="Proteomes" id="UP000683360">
    <property type="component" value="Unassembled WGS sequence"/>
</dbReference>
<comment type="caution">
    <text evidence="2">The sequence shown here is derived from an EMBL/GenBank/DDBJ whole genome shotgun (WGS) entry which is preliminary data.</text>
</comment>
<feature type="compositionally biased region" description="Polar residues" evidence="1">
    <location>
        <begin position="188"/>
        <end position="199"/>
    </location>
</feature>
<proteinExistence type="predicted"/>